<sequence length="173" mass="18951">MSRGNGRDVNRADLAAIFGVSLPTIDSWVKNGCPGVKSGIGKGGTWSFDTAAVARWREQRAAEEASGDTVADEAALKKRKLLAETIAAEHDMMIKKRLVAPLDQVERAMSRVFAEVRTNMRSLPSRCVTQLIGENDERQFKRVLLAEIDVVLESLAEFDVMADERSGSADDDV</sequence>
<comment type="subcellular location">
    <subcellularLocation>
        <location evidence="1">Host cytoplasm</location>
    </subcellularLocation>
</comment>
<evidence type="ECO:0000313" key="3">
    <source>
        <dbReference type="EMBL" id="QJB21901.1"/>
    </source>
</evidence>
<keyword evidence="2" id="KW-1035">Host cytoplasm</keyword>
<dbReference type="SUPFAM" id="SSF46955">
    <property type="entry name" value="Putative DNA-binding domain"/>
    <property type="match status" value="1"/>
</dbReference>
<accession>A0A858NPG5</accession>
<evidence type="ECO:0000256" key="1">
    <source>
        <dbReference type="ARBA" id="ARBA00004192"/>
    </source>
</evidence>
<dbReference type="GO" id="GO:0030430">
    <property type="term" value="C:host cell cytoplasm"/>
    <property type="evidence" value="ECO:0007669"/>
    <property type="project" value="UniProtKB-SubCell"/>
</dbReference>
<evidence type="ECO:0000313" key="4">
    <source>
        <dbReference type="Proteomes" id="UP000671940"/>
    </source>
</evidence>
<protein>
    <submittedName>
        <fullName evidence="3">Putative small terminase</fullName>
    </submittedName>
</protein>
<dbReference type="InterPro" id="IPR036388">
    <property type="entry name" value="WH-like_DNA-bd_sf"/>
</dbReference>
<dbReference type="EMBL" id="MT161383">
    <property type="protein sequence ID" value="QJB21901.1"/>
    <property type="molecule type" value="Genomic_DNA"/>
</dbReference>
<evidence type="ECO:0000256" key="2">
    <source>
        <dbReference type="ARBA" id="ARBA00023200"/>
    </source>
</evidence>
<organism evidence="3 4">
    <name type="scientific">Xanthomonas phage FoX3</name>
    <dbReference type="NCBI Taxonomy" id="2723899"/>
    <lineage>
        <taxon>Viruses</taxon>
        <taxon>Duplodnaviria</taxon>
        <taxon>Heunggongvirae</taxon>
        <taxon>Uroviricota</taxon>
        <taxon>Caudoviricetes</taxon>
        <taxon>Foxunavirus</taxon>
        <taxon>Foxunavirus fox3</taxon>
    </lineage>
</organism>
<dbReference type="Proteomes" id="UP000671940">
    <property type="component" value="Segment"/>
</dbReference>
<dbReference type="InterPro" id="IPR009061">
    <property type="entry name" value="DNA-bd_dom_put_sf"/>
</dbReference>
<reference evidence="3" key="1">
    <citation type="submission" date="2020-03" db="EMBL/GenBank/DDBJ databases">
        <title>Development of an integrated pest management strategy to control Xanthomonas campestris pv. campestris using bacteriophages.</title>
        <authorList>
            <person name="Holtappels D."/>
            <person name="Lavigne R."/>
            <person name="Wagemans J."/>
        </authorList>
    </citation>
    <scope>NUCLEOTIDE SEQUENCE</scope>
</reference>
<keyword evidence="4" id="KW-1185">Reference proteome</keyword>
<dbReference type="Pfam" id="PF07471">
    <property type="entry name" value="Phage_Nu1"/>
    <property type="match status" value="1"/>
</dbReference>
<dbReference type="InterPro" id="IPR010906">
    <property type="entry name" value="Phage_lambda_Nu1_terminase-ssu"/>
</dbReference>
<dbReference type="Gene3D" id="1.10.10.10">
    <property type="entry name" value="Winged helix-like DNA-binding domain superfamily/Winged helix DNA-binding domain"/>
    <property type="match status" value="1"/>
</dbReference>
<name>A0A858NPG5_9CAUD</name>
<gene>
    <name evidence="3" type="ORF">XccvBFoX3_gp01</name>
</gene>
<proteinExistence type="predicted"/>